<proteinExistence type="predicted"/>
<dbReference type="EMBL" id="AMZH03003543">
    <property type="protein sequence ID" value="RRT72003.1"/>
    <property type="molecule type" value="Genomic_DNA"/>
</dbReference>
<sequence>MSLVELKHLEVAVGVVDPSLHPALCCHSVRIPSPGIGPRHLDIQILRDQAVRHRSSRFPRGCFKYSILFLSPPFSAATHRSPNPPSSIQ</sequence>
<dbReference type="Proteomes" id="UP000287651">
    <property type="component" value="Unassembled WGS sequence"/>
</dbReference>
<dbReference type="AlphaFoldDB" id="A0A427A724"/>
<name>A0A427A724_ENSVE</name>
<organism evidence="1 2">
    <name type="scientific">Ensete ventricosum</name>
    <name type="common">Abyssinian banana</name>
    <name type="synonym">Musa ensete</name>
    <dbReference type="NCBI Taxonomy" id="4639"/>
    <lineage>
        <taxon>Eukaryota</taxon>
        <taxon>Viridiplantae</taxon>
        <taxon>Streptophyta</taxon>
        <taxon>Embryophyta</taxon>
        <taxon>Tracheophyta</taxon>
        <taxon>Spermatophyta</taxon>
        <taxon>Magnoliopsida</taxon>
        <taxon>Liliopsida</taxon>
        <taxon>Zingiberales</taxon>
        <taxon>Musaceae</taxon>
        <taxon>Ensete</taxon>
    </lineage>
</organism>
<protein>
    <submittedName>
        <fullName evidence="1">Uncharacterized protein</fullName>
    </submittedName>
</protein>
<evidence type="ECO:0000313" key="1">
    <source>
        <dbReference type="EMBL" id="RRT72003.1"/>
    </source>
</evidence>
<reference evidence="1 2" key="1">
    <citation type="journal article" date="2014" name="Agronomy (Basel)">
        <title>A Draft Genome Sequence for Ensete ventricosum, the Drought-Tolerant Tree Against Hunger.</title>
        <authorList>
            <person name="Harrison J."/>
            <person name="Moore K.A."/>
            <person name="Paszkiewicz K."/>
            <person name="Jones T."/>
            <person name="Grant M."/>
            <person name="Ambacheew D."/>
            <person name="Muzemil S."/>
            <person name="Studholme D.J."/>
        </authorList>
    </citation>
    <scope>NUCLEOTIDE SEQUENCE [LARGE SCALE GENOMIC DNA]</scope>
</reference>
<accession>A0A427A724</accession>
<gene>
    <name evidence="1" type="ORF">B296_00034915</name>
</gene>
<evidence type="ECO:0000313" key="2">
    <source>
        <dbReference type="Proteomes" id="UP000287651"/>
    </source>
</evidence>
<comment type="caution">
    <text evidence="1">The sequence shown here is derived from an EMBL/GenBank/DDBJ whole genome shotgun (WGS) entry which is preliminary data.</text>
</comment>